<keyword evidence="1" id="KW-0175">Coiled coil</keyword>
<name>A0AAD7W7L1_9TELE</name>
<comment type="caution">
    <text evidence="2">The sequence shown here is derived from an EMBL/GenBank/DDBJ whole genome shotgun (WGS) entry which is preliminary data.</text>
</comment>
<dbReference type="Gene3D" id="3.30.70.1820">
    <property type="entry name" value="L1 transposable element, RRM domain"/>
    <property type="match status" value="1"/>
</dbReference>
<dbReference type="Proteomes" id="UP001221898">
    <property type="component" value="Unassembled WGS sequence"/>
</dbReference>
<proteinExistence type="predicted"/>
<evidence type="ECO:0000313" key="2">
    <source>
        <dbReference type="EMBL" id="KAJ8386338.1"/>
    </source>
</evidence>
<accession>A0AAD7W7L1</accession>
<keyword evidence="3" id="KW-1185">Reference proteome</keyword>
<dbReference type="AlphaFoldDB" id="A0AAD7W7L1"/>
<dbReference type="PANTHER" id="PTHR11505">
    <property type="entry name" value="L1 TRANSPOSABLE ELEMENT-RELATED"/>
    <property type="match status" value="1"/>
</dbReference>
<dbReference type="InterPro" id="IPR004244">
    <property type="entry name" value="Transposase_22"/>
</dbReference>
<dbReference type="EMBL" id="JAINUG010000230">
    <property type="protein sequence ID" value="KAJ8386338.1"/>
    <property type="molecule type" value="Genomic_DNA"/>
</dbReference>
<sequence length="174" mass="19140">MKANIKEVEGGLSTWSDKVAALQTAATDLKAEMTGLREKCEEMEGRMRRCNIRIMGVSETNGSSSTASVLKLLKEALQLDKDVLVDHSHRSLAPKRHGGKPHAIVAKLHYYQYCVEVLSRARAQAPLRVKGQPIAIFPDYTASDAKARAAFTEVSKLLCNQQGVRYGILFHSAS</sequence>
<evidence type="ECO:0000313" key="3">
    <source>
        <dbReference type="Proteomes" id="UP001221898"/>
    </source>
</evidence>
<gene>
    <name evidence="2" type="ORF">AAFF_G00174350</name>
</gene>
<evidence type="ECO:0000256" key="1">
    <source>
        <dbReference type="SAM" id="Coils"/>
    </source>
</evidence>
<organism evidence="2 3">
    <name type="scientific">Aldrovandia affinis</name>
    <dbReference type="NCBI Taxonomy" id="143900"/>
    <lineage>
        <taxon>Eukaryota</taxon>
        <taxon>Metazoa</taxon>
        <taxon>Chordata</taxon>
        <taxon>Craniata</taxon>
        <taxon>Vertebrata</taxon>
        <taxon>Euteleostomi</taxon>
        <taxon>Actinopterygii</taxon>
        <taxon>Neopterygii</taxon>
        <taxon>Teleostei</taxon>
        <taxon>Notacanthiformes</taxon>
        <taxon>Halosauridae</taxon>
        <taxon>Aldrovandia</taxon>
    </lineage>
</organism>
<feature type="coiled-coil region" evidence="1">
    <location>
        <begin position="19"/>
        <end position="46"/>
    </location>
</feature>
<evidence type="ECO:0008006" key="4">
    <source>
        <dbReference type="Google" id="ProtNLM"/>
    </source>
</evidence>
<protein>
    <recommendedName>
        <fullName evidence="4">Transposase element L1Md-A101/L1Md-A102/L1Md-A2</fullName>
    </recommendedName>
</protein>
<reference evidence="2" key="1">
    <citation type="journal article" date="2023" name="Science">
        <title>Genome structures resolve the early diversification of teleost fishes.</title>
        <authorList>
            <person name="Parey E."/>
            <person name="Louis A."/>
            <person name="Montfort J."/>
            <person name="Bouchez O."/>
            <person name="Roques C."/>
            <person name="Iampietro C."/>
            <person name="Lluch J."/>
            <person name="Castinel A."/>
            <person name="Donnadieu C."/>
            <person name="Desvignes T."/>
            <person name="Floi Bucao C."/>
            <person name="Jouanno E."/>
            <person name="Wen M."/>
            <person name="Mejri S."/>
            <person name="Dirks R."/>
            <person name="Jansen H."/>
            <person name="Henkel C."/>
            <person name="Chen W.J."/>
            <person name="Zahm M."/>
            <person name="Cabau C."/>
            <person name="Klopp C."/>
            <person name="Thompson A.W."/>
            <person name="Robinson-Rechavi M."/>
            <person name="Braasch I."/>
            <person name="Lecointre G."/>
            <person name="Bobe J."/>
            <person name="Postlethwait J.H."/>
            <person name="Berthelot C."/>
            <person name="Roest Crollius H."/>
            <person name="Guiguen Y."/>
        </authorList>
    </citation>
    <scope>NUCLEOTIDE SEQUENCE</scope>
    <source>
        <strain evidence="2">NC1722</strain>
    </source>
</reference>